<dbReference type="EC" id="2.4.1.-" evidence="7"/>
<comment type="catalytic activity">
    <reaction evidence="5">
        <text>an anthocyanidin + UDP-alpha-D-glucose + H(+) = an anthocyanidin 3-O-beta-D-glucoside + UDP</text>
        <dbReference type="Rhea" id="RHEA:20093"/>
        <dbReference type="ChEBI" id="CHEBI:15378"/>
        <dbReference type="ChEBI" id="CHEBI:16307"/>
        <dbReference type="ChEBI" id="CHEBI:58223"/>
        <dbReference type="ChEBI" id="CHEBI:58885"/>
        <dbReference type="ChEBI" id="CHEBI:143576"/>
        <dbReference type="EC" id="2.4.1.115"/>
    </reaction>
</comment>
<gene>
    <name evidence="9" type="ORF">K2173_012638</name>
</gene>
<feature type="domain" description="Glycosyltransferase N-terminal" evidence="8">
    <location>
        <begin position="10"/>
        <end position="247"/>
    </location>
</feature>
<dbReference type="CDD" id="cd03784">
    <property type="entry name" value="GT1_Gtf-like"/>
    <property type="match status" value="1"/>
</dbReference>
<sequence>MDHEKRKQLHIFFFPFMIQGHIIPVLDMAKLFASRGVKTSFVTTPANAALFSKSVESMKSEGHNSDILIINFPVKEAGLPDGFESFDSAETREMSRKSFLATSFLAQPLDQLLEEHRPSCIVADMLFPWATGVASKHGIPRLVFHGTCCFSVCATECVRVYEPHRTLSSDDDVFVIPGLPGEIRLKRKQLPVFMRLGSEFCKFYGEIKKSELESFGVLVNSFYELEQVYVDYYRDGLGRKAWHIGPLALCHNDIESKANRGKEASIDKNKCLEWLNSKKPISVVYVCFGSLANFESSQLLEIARALEDSKQYFIWVVKRERSGEDTEDWLPEGYEIRNEGKGLIIRGWSPQLMILEHEAVGAFVTHCGWNSTLEAITVGVPMVTWPVAAEQFYNEKLVTEVLRIGVPVGAQKWARRVGDSIKKEAIEKAVTRTMTGQEGDEMRNRARKFGETAKRAVKEGGSSYTDLSAFIEELKQISNLR</sequence>
<dbReference type="Gene3D" id="3.40.50.2000">
    <property type="entry name" value="Glycogen Phosphorylase B"/>
    <property type="match status" value="2"/>
</dbReference>
<dbReference type="PANTHER" id="PTHR48047:SF45">
    <property type="entry name" value="SCOPOLETIN GLUCOSYLTRANSFERASE-LIKE"/>
    <property type="match status" value="1"/>
</dbReference>
<dbReference type="FunFam" id="3.40.50.2000:FF:000047">
    <property type="entry name" value="Glycosyltransferase"/>
    <property type="match status" value="1"/>
</dbReference>
<dbReference type="AlphaFoldDB" id="A0AAV8TJN1"/>
<keyword evidence="4 6" id="KW-0808">Transferase</keyword>
<dbReference type="PROSITE" id="PS00375">
    <property type="entry name" value="UDPGT"/>
    <property type="match status" value="1"/>
</dbReference>
<evidence type="ECO:0000256" key="5">
    <source>
        <dbReference type="ARBA" id="ARBA00047606"/>
    </source>
</evidence>
<evidence type="ECO:0000256" key="3">
    <source>
        <dbReference type="ARBA" id="ARBA00022676"/>
    </source>
</evidence>
<evidence type="ECO:0000256" key="2">
    <source>
        <dbReference type="ARBA" id="ARBA00009995"/>
    </source>
</evidence>
<name>A0AAV8TJN1_9ROSI</name>
<dbReference type="PANTHER" id="PTHR48047">
    <property type="entry name" value="GLYCOSYLTRANSFERASE"/>
    <property type="match status" value="1"/>
</dbReference>
<protein>
    <recommendedName>
        <fullName evidence="7">Glycosyltransferase</fullName>
        <ecNumber evidence="7">2.4.1.-</ecNumber>
    </recommendedName>
</protein>
<dbReference type="InterPro" id="IPR035595">
    <property type="entry name" value="UDP_glycos_trans_CS"/>
</dbReference>
<dbReference type="Proteomes" id="UP001159364">
    <property type="component" value="Linkage Group LG04"/>
</dbReference>
<evidence type="ECO:0000259" key="8">
    <source>
        <dbReference type="Pfam" id="PF26168"/>
    </source>
</evidence>
<comment type="pathway">
    <text evidence="1">Pigment biosynthesis; anthocyanin biosynthesis.</text>
</comment>
<proteinExistence type="inferred from homology"/>
<accession>A0AAV8TJN1</accession>
<evidence type="ECO:0000256" key="6">
    <source>
        <dbReference type="RuleBase" id="RU003718"/>
    </source>
</evidence>
<organism evidence="9 10">
    <name type="scientific">Erythroxylum novogranatense</name>
    <dbReference type="NCBI Taxonomy" id="1862640"/>
    <lineage>
        <taxon>Eukaryota</taxon>
        <taxon>Viridiplantae</taxon>
        <taxon>Streptophyta</taxon>
        <taxon>Embryophyta</taxon>
        <taxon>Tracheophyta</taxon>
        <taxon>Spermatophyta</taxon>
        <taxon>Magnoliopsida</taxon>
        <taxon>eudicotyledons</taxon>
        <taxon>Gunneridae</taxon>
        <taxon>Pentapetalae</taxon>
        <taxon>rosids</taxon>
        <taxon>fabids</taxon>
        <taxon>Malpighiales</taxon>
        <taxon>Erythroxylaceae</taxon>
        <taxon>Erythroxylum</taxon>
    </lineage>
</organism>
<dbReference type="Pfam" id="PF26168">
    <property type="entry name" value="Glyco_transf_N"/>
    <property type="match status" value="1"/>
</dbReference>
<dbReference type="InterPro" id="IPR058980">
    <property type="entry name" value="Glyco_transf_N"/>
</dbReference>
<keyword evidence="10" id="KW-1185">Reference proteome</keyword>
<evidence type="ECO:0000256" key="1">
    <source>
        <dbReference type="ARBA" id="ARBA00004935"/>
    </source>
</evidence>
<comment type="caution">
    <text evidence="9">The sequence shown here is derived from an EMBL/GenBank/DDBJ whole genome shotgun (WGS) entry which is preliminary data.</text>
</comment>
<evidence type="ECO:0000256" key="4">
    <source>
        <dbReference type="ARBA" id="ARBA00022679"/>
    </source>
</evidence>
<dbReference type="SUPFAM" id="SSF53756">
    <property type="entry name" value="UDP-Glycosyltransferase/glycogen phosphorylase"/>
    <property type="match status" value="1"/>
</dbReference>
<evidence type="ECO:0000313" key="9">
    <source>
        <dbReference type="EMBL" id="KAJ8767080.1"/>
    </source>
</evidence>
<keyword evidence="3 6" id="KW-0328">Glycosyltransferase</keyword>
<evidence type="ECO:0000313" key="10">
    <source>
        <dbReference type="Proteomes" id="UP001159364"/>
    </source>
</evidence>
<evidence type="ECO:0000256" key="7">
    <source>
        <dbReference type="RuleBase" id="RU362057"/>
    </source>
</evidence>
<reference evidence="9 10" key="1">
    <citation type="submission" date="2021-09" db="EMBL/GenBank/DDBJ databases">
        <title>Genomic insights and catalytic innovation underlie evolution of tropane alkaloids biosynthesis.</title>
        <authorList>
            <person name="Wang Y.-J."/>
            <person name="Tian T."/>
            <person name="Huang J.-P."/>
            <person name="Huang S.-X."/>
        </authorList>
    </citation>
    <scope>NUCLEOTIDE SEQUENCE [LARGE SCALE GENOMIC DNA]</scope>
    <source>
        <strain evidence="9">KIB-2018</strain>
        <tissue evidence="9">Leaf</tissue>
    </source>
</reference>
<dbReference type="Pfam" id="PF00201">
    <property type="entry name" value="UDPGT"/>
    <property type="match status" value="1"/>
</dbReference>
<comment type="similarity">
    <text evidence="2 6">Belongs to the UDP-glycosyltransferase family.</text>
</comment>
<dbReference type="GO" id="GO:0047213">
    <property type="term" value="F:anthocyanidin 3-O-glucosyltransferase activity"/>
    <property type="evidence" value="ECO:0007669"/>
    <property type="project" value="UniProtKB-EC"/>
</dbReference>
<dbReference type="EMBL" id="JAIWQS010000004">
    <property type="protein sequence ID" value="KAJ8767080.1"/>
    <property type="molecule type" value="Genomic_DNA"/>
</dbReference>
<dbReference type="InterPro" id="IPR002213">
    <property type="entry name" value="UDP_glucos_trans"/>
</dbReference>
<dbReference type="FunFam" id="3.40.50.2000:FF:000071">
    <property type="entry name" value="Glycosyltransferase"/>
    <property type="match status" value="1"/>
</dbReference>